<protein>
    <submittedName>
        <fullName evidence="1">Alkaline phosphatase family protein</fullName>
    </submittedName>
</protein>
<dbReference type="InterPro" id="IPR002591">
    <property type="entry name" value="Phosphodiest/P_Trfase"/>
</dbReference>
<accession>A0A5B8VIP2</accession>
<dbReference type="Pfam" id="PF01663">
    <property type="entry name" value="Phosphodiest"/>
    <property type="match status" value="1"/>
</dbReference>
<dbReference type="KEGG" id="agi:FSB73_04475"/>
<keyword evidence="2" id="KW-1185">Reference proteome</keyword>
<name>A0A5B8VIP2_9BACT</name>
<gene>
    <name evidence="1" type="ORF">FSB73_04475</name>
</gene>
<dbReference type="AlphaFoldDB" id="A0A5B8VIP2"/>
<dbReference type="SUPFAM" id="SSF53649">
    <property type="entry name" value="Alkaline phosphatase-like"/>
    <property type="match status" value="1"/>
</dbReference>
<evidence type="ECO:0000313" key="1">
    <source>
        <dbReference type="EMBL" id="QEC71043.1"/>
    </source>
</evidence>
<dbReference type="Gene3D" id="3.40.720.10">
    <property type="entry name" value="Alkaline Phosphatase, subunit A"/>
    <property type="match status" value="1"/>
</dbReference>
<organism evidence="1 2">
    <name type="scientific">Arachidicoccus ginsenosidivorans</name>
    <dbReference type="NCBI Taxonomy" id="496057"/>
    <lineage>
        <taxon>Bacteria</taxon>
        <taxon>Pseudomonadati</taxon>
        <taxon>Bacteroidota</taxon>
        <taxon>Chitinophagia</taxon>
        <taxon>Chitinophagales</taxon>
        <taxon>Chitinophagaceae</taxon>
        <taxon>Arachidicoccus</taxon>
    </lineage>
</organism>
<evidence type="ECO:0000313" key="2">
    <source>
        <dbReference type="Proteomes" id="UP000321291"/>
    </source>
</evidence>
<sequence>MPALKIKENRINFNIMAMIKRLGLCMMVMTLLGSACKKYADPPPYFEEYGEDSVTTQRKVLIISIDGLSGAQLEKANLPNLQKLTETAKYSYAQLKNVNSTDAASWTTLLTGVGFGKHQIYDSTFQYVPSGDISEGEDESTPYVPNVINYIQQTKPGYKTALITPWQNLAKYVAVADYPYAVNNDASVKDSAVALMRLNTLGVMFLDFNSAELAGNAGKYDISDAGYKGALDKIDGYIGEVVTALKARANYNAEDWLIMITSPRGEVLMNQNQVLL</sequence>
<reference evidence="1 2" key="1">
    <citation type="journal article" date="2017" name="Int. J. Syst. Evol. Microbiol.">
        <title>Arachidicoccus ginsenosidivorans sp. nov., with ginsenoside-converting activity isolated from ginseng cultivating soil.</title>
        <authorList>
            <person name="Siddiqi M.Z."/>
            <person name="Aslam Z."/>
            <person name="Im W.T."/>
        </authorList>
    </citation>
    <scope>NUCLEOTIDE SEQUENCE [LARGE SCALE GENOMIC DNA]</scope>
    <source>
        <strain evidence="1 2">Gsoil 809</strain>
    </source>
</reference>
<proteinExistence type="predicted"/>
<dbReference type="InterPro" id="IPR017850">
    <property type="entry name" value="Alkaline_phosphatase_core_sf"/>
</dbReference>
<dbReference type="EMBL" id="CP042434">
    <property type="protein sequence ID" value="QEC71043.1"/>
    <property type="molecule type" value="Genomic_DNA"/>
</dbReference>
<dbReference type="Proteomes" id="UP000321291">
    <property type="component" value="Chromosome"/>
</dbReference>